<organism evidence="1 2">
    <name type="scientific">Sulfobacillus benefaciens</name>
    <dbReference type="NCBI Taxonomy" id="453960"/>
    <lineage>
        <taxon>Bacteria</taxon>
        <taxon>Bacillati</taxon>
        <taxon>Bacillota</taxon>
        <taxon>Clostridia</taxon>
        <taxon>Eubacteriales</taxon>
        <taxon>Clostridiales Family XVII. Incertae Sedis</taxon>
        <taxon>Sulfobacillus</taxon>
    </lineage>
</organism>
<protein>
    <submittedName>
        <fullName evidence="1">Uncharacterized protein</fullName>
    </submittedName>
</protein>
<proteinExistence type="predicted"/>
<name>A0A2T2WVV7_9FIRM</name>
<gene>
    <name evidence="1" type="ORF">C7B46_20025</name>
</gene>
<comment type="caution">
    <text evidence="1">The sequence shown here is derived from an EMBL/GenBank/DDBJ whole genome shotgun (WGS) entry which is preliminary data.</text>
</comment>
<dbReference type="Proteomes" id="UP000242972">
    <property type="component" value="Unassembled WGS sequence"/>
</dbReference>
<reference evidence="1 2" key="1">
    <citation type="journal article" date="2014" name="BMC Genomics">
        <title>Comparison of environmental and isolate Sulfobacillus genomes reveals diverse carbon, sulfur, nitrogen, and hydrogen metabolisms.</title>
        <authorList>
            <person name="Justice N.B."/>
            <person name="Norman A."/>
            <person name="Brown C.T."/>
            <person name="Singh A."/>
            <person name="Thomas B.C."/>
            <person name="Banfield J.F."/>
        </authorList>
    </citation>
    <scope>NUCLEOTIDE SEQUENCE [LARGE SCALE GENOMIC DNA]</scope>
    <source>
        <strain evidence="1">AMDSBA4</strain>
    </source>
</reference>
<evidence type="ECO:0000313" key="2">
    <source>
        <dbReference type="Proteomes" id="UP000242972"/>
    </source>
</evidence>
<dbReference type="AlphaFoldDB" id="A0A2T2WVV7"/>
<accession>A0A2T2WVV7</accession>
<evidence type="ECO:0000313" key="1">
    <source>
        <dbReference type="EMBL" id="PSR26352.1"/>
    </source>
</evidence>
<dbReference type="EMBL" id="PXYW01000125">
    <property type="protein sequence ID" value="PSR26352.1"/>
    <property type="molecule type" value="Genomic_DNA"/>
</dbReference>
<sequence>MTWQTRPTWINLSKSELDPVNSYFIVSRAAVPSQNIGRLYTILGPTHAGLRWSNRLPMGTKVYTIRKKNPYNQLAIEIHPHDYVLATYSGTSQP</sequence>